<feature type="compositionally biased region" description="Polar residues" evidence="1">
    <location>
        <begin position="1"/>
        <end position="10"/>
    </location>
</feature>
<dbReference type="GeneTree" id="ENSGT00530000069547"/>
<dbReference type="Gene3D" id="2.60.40.10">
    <property type="entry name" value="Immunoglobulins"/>
    <property type="match status" value="1"/>
</dbReference>
<protein>
    <submittedName>
        <fullName evidence="3">Uncharacterized LOC112449734</fullName>
    </submittedName>
</protein>
<keyword evidence="2" id="KW-0812">Transmembrane</keyword>
<dbReference type="InterPro" id="IPR013783">
    <property type="entry name" value="Ig-like_fold"/>
</dbReference>
<keyword evidence="4" id="KW-1185">Reference proteome</keyword>
<name>A0A3Q3B728_KRYMA</name>
<feature type="transmembrane region" description="Helical" evidence="2">
    <location>
        <begin position="75"/>
        <end position="93"/>
    </location>
</feature>
<dbReference type="SUPFAM" id="SSF49265">
    <property type="entry name" value="Fibronectin type III"/>
    <property type="match status" value="1"/>
</dbReference>
<organism evidence="3 4">
    <name type="scientific">Kryptolebias marmoratus</name>
    <name type="common">Mangrove killifish</name>
    <name type="synonym">Rivulus marmoratus</name>
    <dbReference type="NCBI Taxonomy" id="37003"/>
    <lineage>
        <taxon>Eukaryota</taxon>
        <taxon>Metazoa</taxon>
        <taxon>Chordata</taxon>
        <taxon>Craniata</taxon>
        <taxon>Vertebrata</taxon>
        <taxon>Euteleostomi</taxon>
        <taxon>Actinopterygii</taxon>
        <taxon>Neopterygii</taxon>
        <taxon>Teleostei</taxon>
        <taxon>Neoteleostei</taxon>
        <taxon>Acanthomorphata</taxon>
        <taxon>Ovalentaria</taxon>
        <taxon>Atherinomorphae</taxon>
        <taxon>Cyprinodontiformes</taxon>
        <taxon>Rivulidae</taxon>
        <taxon>Kryptolebias</taxon>
    </lineage>
</organism>
<dbReference type="InterPro" id="IPR036116">
    <property type="entry name" value="FN3_sf"/>
</dbReference>
<proteinExistence type="predicted"/>
<reference evidence="3" key="1">
    <citation type="submission" date="2025-08" db="UniProtKB">
        <authorList>
            <consortium name="Ensembl"/>
        </authorList>
    </citation>
    <scope>IDENTIFICATION</scope>
</reference>
<evidence type="ECO:0000256" key="2">
    <source>
        <dbReference type="SAM" id="Phobius"/>
    </source>
</evidence>
<evidence type="ECO:0000313" key="3">
    <source>
        <dbReference type="Ensembl" id="ENSKMAP00000025413.1"/>
    </source>
</evidence>
<dbReference type="Ensembl" id="ENSKMAT00000025733.1">
    <property type="protein sequence ID" value="ENSKMAP00000025413.1"/>
    <property type="gene ID" value="ENSKMAG00000018818.1"/>
</dbReference>
<reference evidence="3" key="2">
    <citation type="submission" date="2025-09" db="UniProtKB">
        <authorList>
            <consortium name="Ensembl"/>
        </authorList>
    </citation>
    <scope>IDENTIFICATION</scope>
</reference>
<feature type="transmembrane region" description="Helical" evidence="2">
    <location>
        <begin position="288"/>
        <end position="316"/>
    </location>
</feature>
<dbReference type="AlphaFoldDB" id="A0A3Q3B728"/>
<dbReference type="OMA" id="ELEFNTM"/>
<evidence type="ECO:0000313" key="4">
    <source>
        <dbReference type="Proteomes" id="UP000264800"/>
    </source>
</evidence>
<dbReference type="STRING" id="37003.ENSKMAP00000025413"/>
<keyword evidence="2" id="KW-1133">Transmembrane helix</keyword>
<sequence length="582" mass="65131">MGVEEQTSSEVVAPQRLEKKPSGRRSAQFGCQRRIVGPAACLSNPNDQIPGDGLRNLSHFGIYFETSRRARPKRMAVLLLLLLGHFAAAHLGFGTSNDGKLNLDCTKDDEKIFCQLEAKECSEYNLTLQDHYDSLEELCPLQPCNSEKCCCFWTFISFEDSFTAKVRRDGKELEEKNISPTEIKPKAPTIESVTESNGKLKVGWKTNTKERLNPYLTAEITFIKKGDIKKHRVYENITSAMENGLQYYAISSEDLDSDTTYMISVRSFSKLSGKLSDSSNEWEFTTSLVWGLILGLSVFAVILSAFMFCCYCLFLFRSKEQERINNDRRISKELTSPELLEALQKPSIRVFPSLKELVSVSLSPGTVDEQGSGLSDIFNHTYSLFLPNFSGEKKTEMLSVFECSSDTSNTVNDPDRQTCLFPAQDTSFVPTKMSYQPCKADRWIFSPSEGSTILSDTNRSIVDEVFEMFGEKAPKLGNSGYGCPVESPGVLQVNVDYQPVPGETEQPDVLMTEKLNNDTRHLLNKCPGETFNKVPQPCFNPFTAGFINNTQNPQGHPGRLLPFLPMPPADSTMKVISDYHGV</sequence>
<keyword evidence="2" id="KW-0472">Membrane</keyword>
<dbReference type="Proteomes" id="UP000264800">
    <property type="component" value="Unplaced"/>
</dbReference>
<evidence type="ECO:0000256" key="1">
    <source>
        <dbReference type="SAM" id="MobiDB-lite"/>
    </source>
</evidence>
<accession>A0A3Q3B728</accession>
<feature type="region of interest" description="Disordered" evidence="1">
    <location>
        <begin position="1"/>
        <end position="26"/>
    </location>
</feature>